<dbReference type="Gene3D" id="3.30.870.10">
    <property type="entry name" value="Endonuclease Chain A"/>
    <property type="match status" value="1"/>
</dbReference>
<protein>
    <recommendedName>
        <fullName evidence="3">Phospholipase D</fullName>
    </recommendedName>
    <alternativeName>
        <fullName evidence="5">Choline phosphatase</fullName>
    </alternativeName>
</protein>
<dbReference type="CDD" id="cd09133">
    <property type="entry name" value="PLDc_unchar5"/>
    <property type="match status" value="1"/>
</dbReference>
<name>K8PFB7_9BRAD</name>
<dbReference type="Proteomes" id="UP000001096">
    <property type="component" value="Unassembled WGS sequence"/>
</dbReference>
<evidence type="ECO:0000256" key="5">
    <source>
        <dbReference type="ARBA" id="ARBA00029594"/>
    </source>
</evidence>
<evidence type="ECO:0000313" key="7">
    <source>
        <dbReference type="EMBL" id="EKS41317.1"/>
    </source>
</evidence>
<keyword evidence="4" id="KW-0964">Secreted</keyword>
<dbReference type="InterPro" id="IPR001736">
    <property type="entry name" value="PLipase_D/transphosphatidylase"/>
</dbReference>
<dbReference type="AlphaFoldDB" id="K8PFB7"/>
<dbReference type="GO" id="GO:0006793">
    <property type="term" value="P:phosphorus metabolic process"/>
    <property type="evidence" value="ECO:0007669"/>
    <property type="project" value="UniProtKB-ARBA"/>
</dbReference>
<organism evidence="7 8">
    <name type="scientific">Afipia broomeae ATCC 49717</name>
    <dbReference type="NCBI Taxonomy" id="883078"/>
    <lineage>
        <taxon>Bacteria</taxon>
        <taxon>Pseudomonadati</taxon>
        <taxon>Pseudomonadota</taxon>
        <taxon>Alphaproteobacteria</taxon>
        <taxon>Hyphomicrobiales</taxon>
        <taxon>Nitrobacteraceae</taxon>
        <taxon>Afipia</taxon>
    </lineage>
</organism>
<dbReference type="RefSeq" id="WP_006019119.1">
    <property type="nucleotide sequence ID" value="NZ_KB375282.1"/>
</dbReference>
<dbReference type="PATRIC" id="fig|883078.3.peg.430"/>
<dbReference type="Pfam" id="PF13091">
    <property type="entry name" value="PLDc_2"/>
    <property type="match status" value="1"/>
</dbReference>
<dbReference type="PROSITE" id="PS50035">
    <property type="entry name" value="PLD"/>
    <property type="match status" value="1"/>
</dbReference>
<accession>K8PFB7</accession>
<reference evidence="7 8" key="1">
    <citation type="submission" date="2012-04" db="EMBL/GenBank/DDBJ databases">
        <title>The Genome Sequence of Afipia broomeae ATCC 49717.</title>
        <authorList>
            <consortium name="The Broad Institute Genome Sequencing Platform"/>
            <person name="Earl A."/>
            <person name="Ward D."/>
            <person name="Feldgarden M."/>
            <person name="Gevers D."/>
            <person name="Huys G."/>
            <person name="Walker B."/>
            <person name="Young S.K."/>
            <person name="Zeng Q."/>
            <person name="Gargeya S."/>
            <person name="Fitzgerald M."/>
            <person name="Haas B."/>
            <person name="Abouelleil A."/>
            <person name="Alvarado L."/>
            <person name="Arachchi H.M."/>
            <person name="Berlin A."/>
            <person name="Chapman S.B."/>
            <person name="Goldberg J."/>
            <person name="Griggs A."/>
            <person name="Gujja S."/>
            <person name="Hansen M."/>
            <person name="Howarth C."/>
            <person name="Imamovic A."/>
            <person name="Larimer J."/>
            <person name="McCowen C."/>
            <person name="Montmayeur A."/>
            <person name="Murphy C."/>
            <person name="Neiman D."/>
            <person name="Pearson M."/>
            <person name="Priest M."/>
            <person name="Roberts A."/>
            <person name="Saif S."/>
            <person name="Shea T."/>
            <person name="Sisk P."/>
            <person name="Sykes S."/>
            <person name="Wortman J."/>
            <person name="Nusbaum C."/>
            <person name="Birren B."/>
        </authorList>
    </citation>
    <scope>NUCLEOTIDE SEQUENCE [LARGE SCALE GENOMIC DNA]</scope>
    <source>
        <strain evidence="7 8">ATCC 49717</strain>
    </source>
</reference>
<comment type="function">
    <text evidence="1">Could be a virulence factor.</text>
</comment>
<comment type="subcellular location">
    <subcellularLocation>
        <location evidence="2">Secreted</location>
    </subcellularLocation>
</comment>
<dbReference type="EMBL" id="AGWX01000001">
    <property type="protein sequence ID" value="EKS41317.1"/>
    <property type="molecule type" value="Genomic_DNA"/>
</dbReference>
<keyword evidence="8" id="KW-1185">Reference proteome</keyword>
<dbReference type="InterPro" id="IPR025202">
    <property type="entry name" value="PLD-like_dom"/>
</dbReference>
<sequence length="583" mass="64749">MSVVVAIPIRRVSTRAVIEKGRGWSALDEFVLWSLSREAMSATRLADDLDIPRRVILEIIVRMMRFRLLEAILIDGFPAFQTTAFGAAVVAGGSEIPTDKQRVTRNVSFVYDTITGTVFSRRDVAGKRAGVILSLRQKGIDVRDVEVRGALPKTTPQENFARIQKVLREDEKLLFFDGDTFVERQNEFMLIVVDGASMRNLPDRAPESLKQEIARVAASADRVRPVVVASHILEEPEKVLPDPITVAFEADDLIFGGDAHRERLKRIFGRARRRIFLHSTFLRLGGFTRWIDEIRDAVRRGAKIDLFWGAGAPDNPNEKAFLQAAEISKFVAADELLRERVRIHLRSTGSHSKLIIADDGDEGYVAVVGSCNWLYTSFDRFELSCEFRDPRLIAEIAEAFGAMVARPGFKPEIGTELYILARSLRRRPESTGNHRARVIAGQAHEAILREASGSRPSRFLVASDKFGNSAFANAIIPAEVAAATARTEPVVIYGSTAGLVSGLIAAGMTIDVRERGVRLLRISEGFHAKFLLWGDDDIVVTSINWCSWTSPPDASFGEIGVHISRPGLARQLAERLPLIWSQL</sequence>
<evidence type="ECO:0000256" key="2">
    <source>
        <dbReference type="ARBA" id="ARBA00004613"/>
    </source>
</evidence>
<dbReference type="GO" id="GO:0005576">
    <property type="term" value="C:extracellular region"/>
    <property type="evidence" value="ECO:0007669"/>
    <property type="project" value="UniProtKB-SubCell"/>
</dbReference>
<proteinExistence type="predicted"/>
<dbReference type="GO" id="GO:0003824">
    <property type="term" value="F:catalytic activity"/>
    <property type="evidence" value="ECO:0007669"/>
    <property type="project" value="InterPro"/>
</dbReference>
<dbReference type="SUPFAM" id="SSF56024">
    <property type="entry name" value="Phospholipase D/nuclease"/>
    <property type="match status" value="1"/>
</dbReference>
<evidence type="ECO:0000256" key="4">
    <source>
        <dbReference type="ARBA" id="ARBA00022525"/>
    </source>
</evidence>
<comment type="caution">
    <text evidence="7">The sequence shown here is derived from an EMBL/GenBank/DDBJ whole genome shotgun (WGS) entry which is preliminary data.</text>
</comment>
<dbReference type="eggNOG" id="COG1502">
    <property type="taxonomic scope" value="Bacteria"/>
</dbReference>
<evidence type="ECO:0000256" key="3">
    <source>
        <dbReference type="ARBA" id="ARBA00018392"/>
    </source>
</evidence>
<evidence type="ECO:0000256" key="1">
    <source>
        <dbReference type="ARBA" id="ARBA00003145"/>
    </source>
</evidence>
<dbReference type="HOGENOM" id="CLU_032308_0_0_5"/>
<gene>
    <name evidence="7" type="ORF">HMPREF9695_00409</name>
</gene>
<feature type="domain" description="PLD phosphodiesterase" evidence="6">
    <location>
        <begin position="351"/>
        <end position="377"/>
    </location>
</feature>
<evidence type="ECO:0000313" key="8">
    <source>
        <dbReference type="Proteomes" id="UP000001096"/>
    </source>
</evidence>
<evidence type="ECO:0000259" key="6">
    <source>
        <dbReference type="PROSITE" id="PS50035"/>
    </source>
</evidence>